<accession>X1GXZ1</accession>
<reference evidence="2" key="1">
    <citation type="journal article" date="2014" name="Front. Microbiol.">
        <title>High frequency of phylogenetically diverse reductive dehalogenase-homologous genes in deep subseafloor sedimentary metagenomes.</title>
        <authorList>
            <person name="Kawai M."/>
            <person name="Futagami T."/>
            <person name="Toyoda A."/>
            <person name="Takaki Y."/>
            <person name="Nishi S."/>
            <person name="Hori S."/>
            <person name="Arai W."/>
            <person name="Tsubouchi T."/>
            <person name="Morono Y."/>
            <person name="Uchiyama I."/>
            <person name="Ito T."/>
            <person name="Fujiyama A."/>
            <person name="Inagaki F."/>
            <person name="Takami H."/>
        </authorList>
    </citation>
    <scope>NUCLEOTIDE SEQUENCE</scope>
    <source>
        <strain evidence="2">Expedition CK06-06</strain>
    </source>
</reference>
<sequence>MSVFTFNIIKILILATLSAGIAFVLAPILIKFLHKFKFWKKEARKKTITGEEAEVFYSLHKERETTVPRGGGALIWISVLIVIFLFFALANFTDIWWISKLNFLS</sequence>
<feature type="transmembrane region" description="Helical" evidence="1">
    <location>
        <begin position="73"/>
        <end position="98"/>
    </location>
</feature>
<dbReference type="AlphaFoldDB" id="X1GXZ1"/>
<evidence type="ECO:0000313" key="2">
    <source>
        <dbReference type="EMBL" id="GAH62017.1"/>
    </source>
</evidence>
<proteinExistence type="predicted"/>
<keyword evidence="1" id="KW-1133">Transmembrane helix</keyword>
<feature type="non-terminal residue" evidence="2">
    <location>
        <position position="105"/>
    </location>
</feature>
<name>X1GXZ1_9ZZZZ</name>
<evidence type="ECO:0000256" key="1">
    <source>
        <dbReference type="SAM" id="Phobius"/>
    </source>
</evidence>
<organism evidence="2">
    <name type="scientific">marine sediment metagenome</name>
    <dbReference type="NCBI Taxonomy" id="412755"/>
    <lineage>
        <taxon>unclassified sequences</taxon>
        <taxon>metagenomes</taxon>
        <taxon>ecological metagenomes</taxon>
    </lineage>
</organism>
<comment type="caution">
    <text evidence="2">The sequence shown here is derived from an EMBL/GenBank/DDBJ whole genome shotgun (WGS) entry which is preliminary data.</text>
</comment>
<protein>
    <submittedName>
        <fullName evidence="2">Uncharacterized protein</fullName>
    </submittedName>
</protein>
<dbReference type="EMBL" id="BARU01034144">
    <property type="protein sequence ID" value="GAH62017.1"/>
    <property type="molecule type" value="Genomic_DNA"/>
</dbReference>
<gene>
    <name evidence="2" type="ORF">S03H2_53631</name>
</gene>
<keyword evidence="1" id="KW-0472">Membrane</keyword>
<feature type="transmembrane region" description="Helical" evidence="1">
    <location>
        <begin position="6"/>
        <end position="30"/>
    </location>
</feature>
<keyword evidence="1" id="KW-0812">Transmembrane</keyword>